<dbReference type="AlphaFoldDB" id="A0A6L9EIV6"/>
<reference evidence="1 2" key="1">
    <citation type="submission" date="2020-01" db="EMBL/GenBank/DDBJ databases">
        <title>Bacteria diversity of Porities sp.</title>
        <authorList>
            <person name="Wang G."/>
        </authorList>
    </citation>
    <scope>NUCLEOTIDE SEQUENCE [LARGE SCALE GENOMIC DNA]</scope>
    <source>
        <strain evidence="1 2">R33</strain>
    </source>
</reference>
<evidence type="ECO:0000313" key="1">
    <source>
        <dbReference type="EMBL" id="NAS14448.1"/>
    </source>
</evidence>
<accession>A0A6L9EIV6</accession>
<gene>
    <name evidence="1" type="ORF">GTQ38_20725</name>
</gene>
<evidence type="ECO:0000313" key="2">
    <source>
        <dbReference type="Proteomes" id="UP000475249"/>
    </source>
</evidence>
<protein>
    <recommendedName>
        <fullName evidence="3">DUF2953 domain-containing protein</fullName>
    </recommendedName>
</protein>
<name>A0A6L9EIV6_9FLAO</name>
<dbReference type="RefSeq" id="WP_161437497.1">
    <property type="nucleotide sequence ID" value="NZ_WXYO01000011.1"/>
</dbReference>
<proteinExistence type="predicted"/>
<dbReference type="Proteomes" id="UP000475249">
    <property type="component" value="Unassembled WGS sequence"/>
</dbReference>
<evidence type="ECO:0008006" key="3">
    <source>
        <dbReference type="Google" id="ProtNLM"/>
    </source>
</evidence>
<sequence>MMWLILGFALFLVLLISLLFAPIDLLVNTNKNKYKIRIKGLAKAEIEADESELLRIRLKVLFLKFYFYPLRKRSASKSKREVTGVTRKKKRQMPLKRGLKVLRSFRLKRLFLEIDTGNCISNARLYPLFALLNFYTDAMLHINYEGRNSLVMHVQNRPVNIIRSFIN</sequence>
<comment type="caution">
    <text evidence="1">The sequence shown here is derived from an EMBL/GenBank/DDBJ whole genome shotgun (WGS) entry which is preliminary data.</text>
</comment>
<dbReference type="EMBL" id="WXYO01000011">
    <property type="protein sequence ID" value="NAS14448.1"/>
    <property type="molecule type" value="Genomic_DNA"/>
</dbReference>
<organism evidence="1 2">
    <name type="scientific">Poritiphilus flavus</name>
    <dbReference type="NCBI Taxonomy" id="2697053"/>
    <lineage>
        <taxon>Bacteria</taxon>
        <taxon>Pseudomonadati</taxon>
        <taxon>Bacteroidota</taxon>
        <taxon>Flavobacteriia</taxon>
        <taxon>Flavobacteriales</taxon>
        <taxon>Flavobacteriaceae</taxon>
        <taxon>Poritiphilus</taxon>
    </lineage>
</organism>
<keyword evidence="2" id="KW-1185">Reference proteome</keyword>